<evidence type="ECO:0000256" key="1">
    <source>
        <dbReference type="ARBA" id="ARBA00004141"/>
    </source>
</evidence>
<keyword evidence="2 5" id="KW-0812">Transmembrane</keyword>
<accession>A0A5P9Q6N5</accession>
<evidence type="ECO:0000313" key="6">
    <source>
        <dbReference type="EMBL" id="QFU97067.1"/>
    </source>
</evidence>
<comment type="subcellular location">
    <subcellularLocation>
        <location evidence="1">Membrane</location>
        <topology evidence="1">Multi-pass membrane protein</topology>
    </subcellularLocation>
</comment>
<dbReference type="InterPro" id="IPR032808">
    <property type="entry name" value="DoxX"/>
</dbReference>
<organism evidence="6 7">
    <name type="scientific">Luteimicrobium xylanilyticum</name>
    <dbReference type="NCBI Taxonomy" id="1133546"/>
    <lineage>
        <taxon>Bacteria</taxon>
        <taxon>Bacillati</taxon>
        <taxon>Actinomycetota</taxon>
        <taxon>Actinomycetes</taxon>
        <taxon>Micrococcales</taxon>
        <taxon>Luteimicrobium</taxon>
    </lineage>
</organism>
<feature type="transmembrane region" description="Helical" evidence="5">
    <location>
        <begin position="6"/>
        <end position="24"/>
    </location>
</feature>
<evidence type="ECO:0000256" key="5">
    <source>
        <dbReference type="SAM" id="Phobius"/>
    </source>
</evidence>
<evidence type="ECO:0000256" key="3">
    <source>
        <dbReference type="ARBA" id="ARBA00022989"/>
    </source>
</evidence>
<evidence type="ECO:0000256" key="2">
    <source>
        <dbReference type="ARBA" id="ARBA00022692"/>
    </source>
</evidence>
<dbReference type="Pfam" id="PF13564">
    <property type="entry name" value="DoxX_2"/>
    <property type="match status" value="1"/>
</dbReference>
<dbReference type="Proteomes" id="UP000326702">
    <property type="component" value="Chromosome"/>
</dbReference>
<dbReference type="GO" id="GO:0016020">
    <property type="term" value="C:membrane"/>
    <property type="evidence" value="ECO:0007669"/>
    <property type="project" value="UniProtKB-SubCell"/>
</dbReference>
<sequence>MNHAPDVWWPAVLLAAALLSDALMSLRPPAFIRDCLTGVGFPRDWWWVLIVIKLAAVAGLLVGLSTPGLAVAASAGAVLYFLVAAASHVRARFLTSAFWVNCLGMLALSVLALIVSASHVLTLSIE</sequence>
<dbReference type="AlphaFoldDB" id="A0A5P9Q6N5"/>
<keyword evidence="7" id="KW-1185">Reference proteome</keyword>
<keyword evidence="3 5" id="KW-1133">Transmembrane helix</keyword>
<feature type="transmembrane region" description="Helical" evidence="5">
    <location>
        <begin position="98"/>
        <end position="121"/>
    </location>
</feature>
<feature type="transmembrane region" description="Helical" evidence="5">
    <location>
        <begin position="68"/>
        <end position="86"/>
    </location>
</feature>
<protein>
    <submittedName>
        <fullName evidence="6">Uncharacterized protein</fullName>
    </submittedName>
</protein>
<reference evidence="6 7" key="1">
    <citation type="submission" date="2019-10" db="EMBL/GenBank/DDBJ databases">
        <title>Genome sequence of Luteimicrobium xylanilyticum HY-24.</title>
        <authorList>
            <person name="Kim D.Y."/>
            <person name="Park H.-Y."/>
        </authorList>
    </citation>
    <scope>NUCLEOTIDE SEQUENCE [LARGE SCALE GENOMIC DNA]</scope>
    <source>
        <strain evidence="6 7">HY-24</strain>
    </source>
</reference>
<name>A0A5P9Q6N5_9MICO</name>
<dbReference type="KEGG" id="lxl:KDY119_00561"/>
<dbReference type="EMBL" id="CP045529">
    <property type="protein sequence ID" value="QFU97067.1"/>
    <property type="molecule type" value="Genomic_DNA"/>
</dbReference>
<keyword evidence="4 5" id="KW-0472">Membrane</keyword>
<evidence type="ECO:0000256" key="4">
    <source>
        <dbReference type="ARBA" id="ARBA00023136"/>
    </source>
</evidence>
<dbReference type="RefSeq" id="WP_153021907.1">
    <property type="nucleotide sequence ID" value="NZ_BAABIH010000013.1"/>
</dbReference>
<evidence type="ECO:0000313" key="7">
    <source>
        <dbReference type="Proteomes" id="UP000326702"/>
    </source>
</evidence>
<proteinExistence type="predicted"/>
<gene>
    <name evidence="6" type="ORF">KDY119_00561</name>
</gene>
<feature type="transmembrane region" description="Helical" evidence="5">
    <location>
        <begin position="45"/>
        <end position="62"/>
    </location>
</feature>